<reference evidence="3" key="1">
    <citation type="submission" date="2017-10" db="EMBL/GenBank/DDBJ databases">
        <title>Rapid genome shrinkage in a self-fertile nematode reveals novel sperm competition proteins.</title>
        <authorList>
            <person name="Yin D."/>
            <person name="Schwarz E.M."/>
            <person name="Thomas C.G."/>
            <person name="Felde R.L."/>
            <person name="Korf I.F."/>
            <person name="Cutter A.D."/>
            <person name="Schartner C.M."/>
            <person name="Ralston E.J."/>
            <person name="Meyer B.J."/>
            <person name="Haag E.S."/>
        </authorList>
    </citation>
    <scope>NUCLEOTIDE SEQUENCE [LARGE SCALE GENOMIC DNA]</scope>
    <source>
        <strain evidence="3">JU1422</strain>
    </source>
</reference>
<accession>A0A2G5UAL8</accession>
<evidence type="ECO:0000313" key="2">
    <source>
        <dbReference type="EMBL" id="PIC36493.1"/>
    </source>
</evidence>
<protein>
    <submittedName>
        <fullName evidence="2">Uncharacterized protein</fullName>
    </submittedName>
</protein>
<dbReference type="OrthoDB" id="10368883at2759"/>
<dbReference type="STRING" id="1611254.A0A2G5UAL8"/>
<feature type="compositionally biased region" description="Pro residues" evidence="1">
    <location>
        <begin position="139"/>
        <end position="159"/>
    </location>
</feature>
<name>A0A2G5UAL8_9PELO</name>
<organism evidence="2 3">
    <name type="scientific">Caenorhabditis nigoni</name>
    <dbReference type="NCBI Taxonomy" id="1611254"/>
    <lineage>
        <taxon>Eukaryota</taxon>
        <taxon>Metazoa</taxon>
        <taxon>Ecdysozoa</taxon>
        <taxon>Nematoda</taxon>
        <taxon>Chromadorea</taxon>
        <taxon>Rhabditida</taxon>
        <taxon>Rhabditina</taxon>
        <taxon>Rhabditomorpha</taxon>
        <taxon>Rhabditoidea</taxon>
        <taxon>Rhabditidae</taxon>
        <taxon>Peloderinae</taxon>
        <taxon>Caenorhabditis</taxon>
    </lineage>
</organism>
<feature type="compositionally biased region" description="Polar residues" evidence="1">
    <location>
        <begin position="99"/>
        <end position="108"/>
    </location>
</feature>
<keyword evidence="3" id="KW-1185">Reference proteome</keyword>
<comment type="caution">
    <text evidence="2">The sequence shown here is derived from an EMBL/GenBank/DDBJ whole genome shotgun (WGS) entry which is preliminary data.</text>
</comment>
<gene>
    <name evidence="2" type="primary">Cnig_chr_IV.g15462</name>
    <name evidence="2" type="ORF">B9Z55_015462</name>
</gene>
<dbReference type="AlphaFoldDB" id="A0A2G5UAL8"/>
<dbReference type="Proteomes" id="UP000230233">
    <property type="component" value="Chromosome IV"/>
</dbReference>
<dbReference type="EMBL" id="PDUG01000004">
    <property type="protein sequence ID" value="PIC36493.1"/>
    <property type="molecule type" value="Genomic_DNA"/>
</dbReference>
<proteinExistence type="predicted"/>
<feature type="region of interest" description="Disordered" evidence="1">
    <location>
        <begin position="99"/>
        <end position="210"/>
    </location>
</feature>
<sequence length="306" mass="35045">MSTNKANRPKTTRLKQAPPTFIPGCARCQKTHMSLWCSLTDLPMKTEHEVDEKGEFCLFLTDFSSIFIDFSRFFDEILRKNSLKVNFLEKMRSATANQASDNFGAENNNRFDHRNRNAPARRSGFRGSRPAGQKQFPPSGSPQKPPPQTRSFEAPPPSRPWLRPLPSQPRGNHPNNRGDCSRRHATTTSSGFSSSRHQNAMPRGPMMLPRGDRKEFAPNEEHMRELNRTLKRFSYGTDDMYQEVPLPAAPKAIPRVPKNKAYVFTKTTFYDENGVEIGKKSISQIYDLLENHQMVMIDWDDDLKLL</sequence>
<evidence type="ECO:0000256" key="1">
    <source>
        <dbReference type="SAM" id="MobiDB-lite"/>
    </source>
</evidence>
<feature type="compositionally biased region" description="Polar residues" evidence="1">
    <location>
        <begin position="186"/>
        <end position="198"/>
    </location>
</feature>
<feature type="compositionally biased region" description="Low complexity" evidence="1">
    <location>
        <begin position="160"/>
        <end position="170"/>
    </location>
</feature>
<evidence type="ECO:0000313" key="3">
    <source>
        <dbReference type="Proteomes" id="UP000230233"/>
    </source>
</evidence>